<evidence type="ECO:0000259" key="10">
    <source>
        <dbReference type="PROSITE" id="PS51755"/>
    </source>
</evidence>
<feature type="DNA-binding region" description="OmpR/PhoB-type" evidence="8">
    <location>
        <begin position="133"/>
        <end position="232"/>
    </location>
</feature>
<dbReference type="CDD" id="cd00383">
    <property type="entry name" value="trans_reg_C"/>
    <property type="match status" value="1"/>
</dbReference>
<dbReference type="SMART" id="SM00448">
    <property type="entry name" value="REC"/>
    <property type="match status" value="1"/>
</dbReference>
<evidence type="ECO:0000256" key="8">
    <source>
        <dbReference type="PROSITE-ProRule" id="PRU01091"/>
    </source>
</evidence>
<dbReference type="Gene3D" id="6.10.250.690">
    <property type="match status" value="1"/>
</dbReference>
<evidence type="ECO:0000256" key="6">
    <source>
        <dbReference type="ARBA" id="ARBA00023163"/>
    </source>
</evidence>
<dbReference type="STRING" id="1268072.PSAB_15265"/>
<dbReference type="Pfam" id="PF00072">
    <property type="entry name" value="Response_reg"/>
    <property type="match status" value="1"/>
</dbReference>
<protein>
    <submittedName>
        <fullName evidence="11">DNA-binding response regulator</fullName>
    </submittedName>
</protein>
<dbReference type="Gene3D" id="1.10.10.10">
    <property type="entry name" value="Winged helix-like DNA-binding domain superfamily/Winged helix DNA-binding domain"/>
    <property type="match status" value="1"/>
</dbReference>
<keyword evidence="6" id="KW-0804">Transcription</keyword>
<organism evidence="11 12">
    <name type="scientific">Paenibacillus sabinae T27</name>
    <dbReference type="NCBI Taxonomy" id="1268072"/>
    <lineage>
        <taxon>Bacteria</taxon>
        <taxon>Bacillati</taxon>
        <taxon>Bacillota</taxon>
        <taxon>Bacilli</taxon>
        <taxon>Bacillales</taxon>
        <taxon>Paenibacillaceae</taxon>
        <taxon>Paenibacillus</taxon>
    </lineage>
</organism>
<dbReference type="AlphaFoldDB" id="X4ZMX9"/>
<dbReference type="PATRIC" id="fig|1268072.3.peg.3153"/>
<proteinExistence type="predicted"/>
<dbReference type="InterPro" id="IPR001789">
    <property type="entry name" value="Sig_transdc_resp-reg_receiver"/>
</dbReference>
<dbReference type="SMART" id="SM00862">
    <property type="entry name" value="Trans_reg_C"/>
    <property type="match status" value="1"/>
</dbReference>
<dbReference type="PROSITE" id="PS50110">
    <property type="entry name" value="RESPONSE_REGULATORY"/>
    <property type="match status" value="1"/>
</dbReference>
<dbReference type="InterPro" id="IPR039420">
    <property type="entry name" value="WalR-like"/>
</dbReference>
<evidence type="ECO:0000313" key="11">
    <source>
        <dbReference type="EMBL" id="AHV97960.1"/>
    </source>
</evidence>
<keyword evidence="3" id="KW-0902">Two-component regulatory system</keyword>
<feature type="domain" description="Response regulatory" evidence="9">
    <location>
        <begin position="10"/>
        <end position="124"/>
    </location>
</feature>
<sequence>MKKGVATMHKILLVDDEENILTVCRRYLEKEGYHVFQAANGEEALRIYDAERIDLVVVDLMMPVMDGTALIMALIDRGKDTPFLCLSALTQEKDRLYSLTLGADDYICKPFSPRELVLRIKNIIRRSSKQEIQEKVERGSLFMDRLKRLATVNGQPLELTLKEFDLLWLLASDYQRVFSKSELLERVWGYEFEGDANTINVHIHHLREKLHAADESRLFIKTVWGLGYKFEG</sequence>
<evidence type="ECO:0000256" key="1">
    <source>
        <dbReference type="ARBA" id="ARBA00004496"/>
    </source>
</evidence>
<dbReference type="PANTHER" id="PTHR48111:SF2">
    <property type="entry name" value="RESPONSE REGULATOR SAER"/>
    <property type="match status" value="1"/>
</dbReference>
<dbReference type="InterPro" id="IPR036388">
    <property type="entry name" value="WH-like_DNA-bd_sf"/>
</dbReference>
<dbReference type="Proteomes" id="UP000019772">
    <property type="component" value="Chromosome"/>
</dbReference>
<dbReference type="KEGG" id="psab:PSAB_15265"/>
<dbReference type="GO" id="GO:0000976">
    <property type="term" value="F:transcription cis-regulatory region binding"/>
    <property type="evidence" value="ECO:0007669"/>
    <property type="project" value="TreeGrafter"/>
</dbReference>
<evidence type="ECO:0000313" key="12">
    <source>
        <dbReference type="Proteomes" id="UP000019772"/>
    </source>
</evidence>
<keyword evidence="5 8" id="KW-0238">DNA-binding</keyword>
<evidence type="ECO:0000256" key="3">
    <source>
        <dbReference type="ARBA" id="ARBA00023012"/>
    </source>
</evidence>
<dbReference type="GO" id="GO:0000156">
    <property type="term" value="F:phosphorelay response regulator activity"/>
    <property type="evidence" value="ECO:0007669"/>
    <property type="project" value="TreeGrafter"/>
</dbReference>
<dbReference type="Pfam" id="PF00486">
    <property type="entry name" value="Trans_reg_C"/>
    <property type="match status" value="1"/>
</dbReference>
<keyword evidence="2 7" id="KW-0597">Phosphoprotein</keyword>
<comment type="subcellular location">
    <subcellularLocation>
        <location evidence="1">Cytoplasm</location>
    </subcellularLocation>
</comment>
<name>X4ZMX9_9BACL</name>
<dbReference type="SUPFAM" id="SSF52172">
    <property type="entry name" value="CheY-like"/>
    <property type="match status" value="1"/>
</dbReference>
<dbReference type="InterPro" id="IPR001867">
    <property type="entry name" value="OmpR/PhoB-type_DNA-bd"/>
</dbReference>
<dbReference type="CDD" id="cd17574">
    <property type="entry name" value="REC_OmpR"/>
    <property type="match status" value="1"/>
</dbReference>
<dbReference type="Gene3D" id="3.40.50.2300">
    <property type="match status" value="1"/>
</dbReference>
<evidence type="ECO:0000259" key="9">
    <source>
        <dbReference type="PROSITE" id="PS50110"/>
    </source>
</evidence>
<evidence type="ECO:0000256" key="2">
    <source>
        <dbReference type="ARBA" id="ARBA00022553"/>
    </source>
</evidence>
<dbReference type="InterPro" id="IPR011006">
    <property type="entry name" value="CheY-like_superfamily"/>
</dbReference>
<dbReference type="EMBL" id="CP004078">
    <property type="protein sequence ID" value="AHV97960.1"/>
    <property type="molecule type" value="Genomic_DNA"/>
</dbReference>
<evidence type="ECO:0000256" key="5">
    <source>
        <dbReference type="ARBA" id="ARBA00023125"/>
    </source>
</evidence>
<gene>
    <name evidence="11" type="ORF">PSAB_15265</name>
</gene>
<dbReference type="HOGENOM" id="CLU_000445_30_4_9"/>
<evidence type="ECO:0000256" key="7">
    <source>
        <dbReference type="PROSITE-ProRule" id="PRU00169"/>
    </source>
</evidence>
<accession>X4ZMX9</accession>
<dbReference type="GO" id="GO:0032993">
    <property type="term" value="C:protein-DNA complex"/>
    <property type="evidence" value="ECO:0007669"/>
    <property type="project" value="TreeGrafter"/>
</dbReference>
<dbReference type="FunFam" id="1.10.10.10:FF:000018">
    <property type="entry name" value="DNA-binding response regulator ResD"/>
    <property type="match status" value="1"/>
</dbReference>
<dbReference type="PROSITE" id="PS51755">
    <property type="entry name" value="OMPR_PHOB"/>
    <property type="match status" value="1"/>
</dbReference>
<keyword evidence="12" id="KW-1185">Reference proteome</keyword>
<dbReference type="GO" id="GO:0005829">
    <property type="term" value="C:cytosol"/>
    <property type="evidence" value="ECO:0007669"/>
    <property type="project" value="TreeGrafter"/>
</dbReference>
<evidence type="ECO:0000256" key="4">
    <source>
        <dbReference type="ARBA" id="ARBA00023015"/>
    </source>
</evidence>
<dbReference type="eggNOG" id="COG0745">
    <property type="taxonomic scope" value="Bacteria"/>
</dbReference>
<feature type="modified residue" description="4-aspartylphosphate" evidence="7">
    <location>
        <position position="59"/>
    </location>
</feature>
<keyword evidence="4" id="KW-0805">Transcription regulation</keyword>
<dbReference type="GO" id="GO:0006355">
    <property type="term" value="P:regulation of DNA-templated transcription"/>
    <property type="evidence" value="ECO:0007669"/>
    <property type="project" value="InterPro"/>
</dbReference>
<dbReference type="PANTHER" id="PTHR48111">
    <property type="entry name" value="REGULATOR OF RPOS"/>
    <property type="match status" value="1"/>
</dbReference>
<reference evidence="11 12" key="1">
    <citation type="journal article" date="2014" name="PLoS Genet.">
        <title>Comparative Genomic Analysis of N2-Fixing and Non-N2-Fixing Paenibacillus spp.: Organization, Evolution and Expression of the Nitrogen Fixation Genes.</title>
        <authorList>
            <person name="Xie J.B."/>
            <person name="Du Z."/>
            <person name="Bai L."/>
            <person name="Tian C."/>
            <person name="Zhang Y."/>
            <person name="Xie J.Y."/>
            <person name="Wang T."/>
            <person name="Liu X."/>
            <person name="Chen X."/>
            <person name="Cheng Q."/>
            <person name="Chen S."/>
            <person name="Li J."/>
        </authorList>
    </citation>
    <scope>NUCLEOTIDE SEQUENCE [LARGE SCALE GENOMIC DNA]</scope>
    <source>
        <strain evidence="11 12">T27</strain>
    </source>
</reference>
<feature type="domain" description="OmpR/PhoB-type" evidence="10">
    <location>
        <begin position="133"/>
        <end position="232"/>
    </location>
</feature>